<protein>
    <submittedName>
        <fullName evidence="1">Uncharacterized protein</fullName>
    </submittedName>
</protein>
<evidence type="ECO:0000313" key="2">
    <source>
        <dbReference type="Proteomes" id="UP000509548"/>
    </source>
</evidence>
<proteinExistence type="predicted"/>
<dbReference type="AlphaFoldDB" id="A0A9Q6S0C3"/>
<organism evidence="1 2">
    <name type="scientific">Paraburkholderia caribensis</name>
    <dbReference type="NCBI Taxonomy" id="75105"/>
    <lineage>
        <taxon>Bacteria</taxon>
        <taxon>Pseudomonadati</taxon>
        <taxon>Pseudomonadota</taxon>
        <taxon>Betaproteobacteria</taxon>
        <taxon>Burkholderiales</taxon>
        <taxon>Burkholderiaceae</taxon>
        <taxon>Paraburkholderia</taxon>
    </lineage>
</organism>
<name>A0A9Q6S0C3_9BURK</name>
<dbReference type="EMBL" id="CP015958">
    <property type="protein sequence ID" value="QLB62256.1"/>
    <property type="molecule type" value="Genomic_DNA"/>
</dbReference>
<evidence type="ECO:0000313" key="1">
    <source>
        <dbReference type="EMBL" id="QLB62256.1"/>
    </source>
</evidence>
<gene>
    <name evidence="1" type="ORF">A9O66_07605</name>
</gene>
<sequence>MGIVERAHVTEFRREGLANADLDRVKRFVIDRRFWERIFQLRAVIVAVTPVRLRPPGSNSDAI</sequence>
<dbReference type="Proteomes" id="UP000509548">
    <property type="component" value="Chromosome 1"/>
</dbReference>
<accession>A0A9Q6S0C3</accession>
<reference evidence="1 2" key="1">
    <citation type="journal article" date="2014" name="Genome Announc.">
        <title>Draft Genome Sequence of the Haloacid-Degrading Burkholderia caribensis Strain MBA4.</title>
        <authorList>
            <person name="Pan Y."/>
            <person name="Kong K.F."/>
            <person name="Tsang J.S."/>
        </authorList>
    </citation>
    <scope>NUCLEOTIDE SEQUENCE [LARGE SCALE GENOMIC DNA]</scope>
    <source>
        <strain evidence="1 2">852011</strain>
    </source>
</reference>